<evidence type="ECO:0000256" key="5">
    <source>
        <dbReference type="ARBA" id="ARBA00022747"/>
    </source>
</evidence>
<dbReference type="AlphaFoldDB" id="A0A7X3KC09"/>
<dbReference type="PANTHER" id="PTHR42933:SF1">
    <property type="entry name" value="SITE-SPECIFIC DNA-METHYLTRANSFERASE (ADENINE-SPECIFIC)"/>
    <property type="match status" value="1"/>
</dbReference>
<dbReference type="OrthoDB" id="9814572at2"/>
<organism evidence="8 9">
    <name type="scientific">Streptococcus danieliae</name>
    <dbReference type="NCBI Taxonomy" id="747656"/>
    <lineage>
        <taxon>Bacteria</taxon>
        <taxon>Bacillati</taxon>
        <taxon>Bacillota</taxon>
        <taxon>Bacilli</taxon>
        <taxon>Lactobacillales</taxon>
        <taxon>Streptococcaceae</taxon>
        <taxon>Streptococcus</taxon>
    </lineage>
</organism>
<dbReference type="RefSeq" id="WP_160332972.1">
    <property type="nucleotide sequence ID" value="NZ_WSRS01000048.1"/>
</dbReference>
<name>A0A7X3KC09_9STRE</name>
<keyword evidence="4" id="KW-0949">S-adenosyl-L-methionine</keyword>
<dbReference type="SUPFAM" id="SSF53335">
    <property type="entry name" value="S-adenosyl-L-methionine-dependent methyltransferases"/>
    <property type="match status" value="1"/>
</dbReference>
<evidence type="ECO:0000256" key="1">
    <source>
        <dbReference type="ARBA" id="ARBA00011900"/>
    </source>
</evidence>
<keyword evidence="3" id="KW-0808">Transferase</keyword>
<dbReference type="Gene3D" id="3.40.50.150">
    <property type="entry name" value="Vaccinia Virus protein VP39"/>
    <property type="match status" value="1"/>
</dbReference>
<sequence>MNENYKVQVQDLVDNLKAIFTHAGLGGEAGEYKLLTQSFLYKFLNDKFLYEAKAVDATNTYDCMISMSEKDYNNRVLRIIGPATAHMKPDQFIETLHRRQNEKSFYETFEQTLNQIAIDNNAIFSVHTAGDTAIRLFDEHLITDNIADVSKRNEVATAIIKSLAKVKFDEAIFAQGFDFFSTLFEYMIKDYNKDGGGKYAEYYTPHSVAKIIADILVGFDEPSNVRIYDPSAGSGTLLMNLASRIGTDKTMVYSQDISQKSSNLLRLNLILNGLQHSIQNIVQGNTILTNRHPEKMDYIVSNPPFKLDFSEWRDQVENLPNAKERFFAGVPKIPAKSKDKMAIYELFVQHIIYSLKDDGKAAVVLPTGFITAQSGIDKKIRQYLVDNQMLAGVISMPSNIFATTGTNVSILFIDKSNKGEVVLIDASNLGTKVKEGKNQKTVLSSDEEQQIVTTFINKETVEDLSVVVSYDEIKEKNYSLSAGQYFDIKIDYVDITPAEFEAKMKAFQSKLADLFKQSHELEQEIEKQMKGIRYE</sequence>
<dbReference type="InterPro" id="IPR003356">
    <property type="entry name" value="DNA_methylase_A-5"/>
</dbReference>
<dbReference type="GO" id="GO:0009307">
    <property type="term" value="P:DNA restriction-modification system"/>
    <property type="evidence" value="ECO:0007669"/>
    <property type="project" value="UniProtKB-KW"/>
</dbReference>
<dbReference type="InterPro" id="IPR002052">
    <property type="entry name" value="DNA_methylase_N6_adenine_CS"/>
</dbReference>
<dbReference type="PRINTS" id="PR00507">
    <property type="entry name" value="N12N6MTFRASE"/>
</dbReference>
<dbReference type="EC" id="2.1.1.72" evidence="1"/>
<dbReference type="Pfam" id="PF02384">
    <property type="entry name" value="N6_Mtase"/>
    <property type="match status" value="1"/>
</dbReference>
<dbReference type="GO" id="GO:0009007">
    <property type="term" value="F:site-specific DNA-methyltransferase (adenine-specific) activity"/>
    <property type="evidence" value="ECO:0007669"/>
    <property type="project" value="UniProtKB-EC"/>
</dbReference>
<proteinExistence type="predicted"/>
<evidence type="ECO:0000256" key="2">
    <source>
        <dbReference type="ARBA" id="ARBA00022603"/>
    </source>
</evidence>
<comment type="catalytic activity">
    <reaction evidence="6">
        <text>a 2'-deoxyadenosine in DNA + S-adenosyl-L-methionine = an N(6)-methyl-2'-deoxyadenosine in DNA + S-adenosyl-L-homocysteine + H(+)</text>
        <dbReference type="Rhea" id="RHEA:15197"/>
        <dbReference type="Rhea" id="RHEA-COMP:12418"/>
        <dbReference type="Rhea" id="RHEA-COMP:12419"/>
        <dbReference type="ChEBI" id="CHEBI:15378"/>
        <dbReference type="ChEBI" id="CHEBI:57856"/>
        <dbReference type="ChEBI" id="CHEBI:59789"/>
        <dbReference type="ChEBI" id="CHEBI:90615"/>
        <dbReference type="ChEBI" id="CHEBI:90616"/>
        <dbReference type="EC" id="2.1.1.72"/>
    </reaction>
</comment>
<evidence type="ECO:0000313" key="9">
    <source>
        <dbReference type="Proteomes" id="UP000461595"/>
    </source>
</evidence>
<comment type="caution">
    <text evidence="8">The sequence shown here is derived from an EMBL/GenBank/DDBJ whole genome shotgun (WGS) entry which is preliminary data.</text>
</comment>
<evidence type="ECO:0000256" key="6">
    <source>
        <dbReference type="ARBA" id="ARBA00047942"/>
    </source>
</evidence>
<keyword evidence="5" id="KW-0680">Restriction system</keyword>
<dbReference type="EMBL" id="WSRS01000048">
    <property type="protein sequence ID" value="MVX59186.1"/>
    <property type="molecule type" value="Genomic_DNA"/>
</dbReference>
<keyword evidence="2 8" id="KW-0489">Methyltransferase</keyword>
<reference evidence="8 9" key="1">
    <citation type="submission" date="2019-12" db="EMBL/GenBank/DDBJ databases">
        <title>Microbes associate with the intestines of laboratory mice.</title>
        <authorList>
            <person name="Navarre W."/>
            <person name="Wong E."/>
        </authorList>
    </citation>
    <scope>NUCLEOTIDE SEQUENCE [LARGE SCALE GENOMIC DNA]</scope>
    <source>
        <strain evidence="8 9">NM51_B2-22</strain>
    </source>
</reference>
<dbReference type="InterPro" id="IPR051537">
    <property type="entry name" value="DNA_Adenine_Mtase"/>
</dbReference>
<dbReference type="GO" id="GO:0003677">
    <property type="term" value="F:DNA binding"/>
    <property type="evidence" value="ECO:0007669"/>
    <property type="project" value="InterPro"/>
</dbReference>
<dbReference type="PROSITE" id="PS00092">
    <property type="entry name" value="N6_MTASE"/>
    <property type="match status" value="1"/>
</dbReference>
<protein>
    <recommendedName>
        <fullName evidence="1">site-specific DNA-methyltransferase (adenine-specific)</fullName>
        <ecNumber evidence="1">2.1.1.72</ecNumber>
    </recommendedName>
</protein>
<accession>A0A7X3KC09</accession>
<dbReference type="GO" id="GO:0008170">
    <property type="term" value="F:N-methyltransferase activity"/>
    <property type="evidence" value="ECO:0007669"/>
    <property type="project" value="InterPro"/>
</dbReference>
<dbReference type="Proteomes" id="UP000461595">
    <property type="component" value="Unassembled WGS sequence"/>
</dbReference>
<dbReference type="PANTHER" id="PTHR42933">
    <property type="entry name" value="SLR6095 PROTEIN"/>
    <property type="match status" value="1"/>
</dbReference>
<evidence type="ECO:0000313" key="8">
    <source>
        <dbReference type="EMBL" id="MVX59186.1"/>
    </source>
</evidence>
<dbReference type="GO" id="GO:0032259">
    <property type="term" value="P:methylation"/>
    <property type="evidence" value="ECO:0007669"/>
    <property type="project" value="UniProtKB-KW"/>
</dbReference>
<evidence type="ECO:0000256" key="3">
    <source>
        <dbReference type="ARBA" id="ARBA00022679"/>
    </source>
</evidence>
<dbReference type="InterPro" id="IPR029063">
    <property type="entry name" value="SAM-dependent_MTases_sf"/>
</dbReference>
<gene>
    <name evidence="8" type="ORF">E5983_05975</name>
</gene>
<evidence type="ECO:0000259" key="7">
    <source>
        <dbReference type="Pfam" id="PF02384"/>
    </source>
</evidence>
<feature type="domain" description="DNA methylase adenine-specific" evidence="7">
    <location>
        <begin position="178"/>
        <end position="487"/>
    </location>
</feature>
<evidence type="ECO:0000256" key="4">
    <source>
        <dbReference type="ARBA" id="ARBA00022691"/>
    </source>
</evidence>